<feature type="domain" description="DUF4124" evidence="3">
    <location>
        <begin position="12"/>
        <end position="58"/>
    </location>
</feature>
<protein>
    <recommendedName>
        <fullName evidence="3">DUF4124 domain-containing protein</fullName>
    </recommendedName>
</protein>
<feature type="chain" id="PRO_5016796146" description="DUF4124 domain-containing protein" evidence="2">
    <location>
        <begin position="20"/>
        <end position="190"/>
    </location>
</feature>
<evidence type="ECO:0000256" key="1">
    <source>
        <dbReference type="SAM" id="MobiDB-lite"/>
    </source>
</evidence>
<name>A0A378LUH5_9GAMM</name>
<keyword evidence="2" id="KW-0732">Signal</keyword>
<dbReference type="RefSeq" id="WP_031565474.1">
    <property type="nucleotide sequence ID" value="NZ_CAAAIS010000003.1"/>
</dbReference>
<dbReference type="OrthoDB" id="7062774at2"/>
<dbReference type="AlphaFoldDB" id="A0A378LUH5"/>
<feature type="compositionally biased region" description="Low complexity" evidence="1">
    <location>
        <begin position="48"/>
        <end position="64"/>
    </location>
</feature>
<feature type="region of interest" description="Disordered" evidence="1">
    <location>
        <begin position="48"/>
        <end position="78"/>
    </location>
</feature>
<dbReference type="STRING" id="1122170.GCA_000701265_00822"/>
<evidence type="ECO:0000313" key="4">
    <source>
        <dbReference type="EMBL" id="STY29479.1"/>
    </source>
</evidence>
<gene>
    <name evidence="4" type="ORF">NCTC11532_01665</name>
</gene>
<evidence type="ECO:0000256" key="2">
    <source>
        <dbReference type="SAM" id="SignalP"/>
    </source>
</evidence>
<proteinExistence type="predicted"/>
<evidence type="ECO:0000259" key="3">
    <source>
        <dbReference type="Pfam" id="PF13511"/>
    </source>
</evidence>
<dbReference type="InterPro" id="IPR013783">
    <property type="entry name" value="Ig-like_fold"/>
</dbReference>
<sequence>MIKFFVSLSLMVVICASYAQIYKWTDSQGNVHFSDTPHEGAEIVTVPDTQSFSSPTSTDSQTPPKSGSNGSEQSEQDDTVKLKHTYTTIAIAQPSAGATIRNNEGFVVVTAQVEPDLLPGDKLQLLYDGTALGEPQANPVFEIKGMYRGKHSLSVQVIDAEGNVMNTSEPITIYVFRPRVGMAPGTAVHK</sequence>
<dbReference type="InterPro" id="IPR025392">
    <property type="entry name" value="DUF4124"/>
</dbReference>
<dbReference type="EMBL" id="UGPB01000001">
    <property type="protein sequence ID" value="STY29479.1"/>
    <property type="molecule type" value="Genomic_DNA"/>
</dbReference>
<dbReference type="Proteomes" id="UP000255297">
    <property type="component" value="Unassembled WGS sequence"/>
</dbReference>
<reference evidence="4 5" key="1">
    <citation type="submission" date="2018-06" db="EMBL/GenBank/DDBJ databases">
        <authorList>
            <consortium name="Pathogen Informatics"/>
            <person name="Doyle S."/>
        </authorList>
    </citation>
    <scope>NUCLEOTIDE SEQUENCE [LARGE SCALE GENOMIC DNA]</scope>
    <source>
        <strain evidence="4 5">NCTC11532</strain>
    </source>
</reference>
<evidence type="ECO:0000313" key="5">
    <source>
        <dbReference type="Proteomes" id="UP000255297"/>
    </source>
</evidence>
<keyword evidence="5" id="KW-1185">Reference proteome</keyword>
<organism evidence="4 5">
    <name type="scientific">Legionella wadsworthii</name>
    <dbReference type="NCBI Taxonomy" id="28088"/>
    <lineage>
        <taxon>Bacteria</taxon>
        <taxon>Pseudomonadati</taxon>
        <taxon>Pseudomonadota</taxon>
        <taxon>Gammaproteobacteria</taxon>
        <taxon>Legionellales</taxon>
        <taxon>Legionellaceae</taxon>
        <taxon>Legionella</taxon>
    </lineage>
</organism>
<feature type="signal peptide" evidence="2">
    <location>
        <begin position="1"/>
        <end position="19"/>
    </location>
</feature>
<accession>A0A378LUH5</accession>
<dbReference type="Gene3D" id="2.60.40.10">
    <property type="entry name" value="Immunoglobulins"/>
    <property type="match status" value="1"/>
</dbReference>
<dbReference type="Pfam" id="PF13511">
    <property type="entry name" value="DUF4124"/>
    <property type="match status" value="1"/>
</dbReference>